<organism evidence="2 3">
    <name type="scientific">Absidia repens</name>
    <dbReference type="NCBI Taxonomy" id="90262"/>
    <lineage>
        <taxon>Eukaryota</taxon>
        <taxon>Fungi</taxon>
        <taxon>Fungi incertae sedis</taxon>
        <taxon>Mucoromycota</taxon>
        <taxon>Mucoromycotina</taxon>
        <taxon>Mucoromycetes</taxon>
        <taxon>Mucorales</taxon>
        <taxon>Cunninghamellaceae</taxon>
        <taxon>Absidia</taxon>
    </lineage>
</organism>
<dbReference type="PANTHER" id="PTHR28027:SF2">
    <property type="entry name" value="TRANSCRIPTIONAL REGULATOR MIT1"/>
    <property type="match status" value="1"/>
</dbReference>
<dbReference type="InterPro" id="IPR018608">
    <property type="entry name" value="Gti1/Pac2"/>
</dbReference>
<feature type="compositionally biased region" description="Low complexity" evidence="1">
    <location>
        <begin position="367"/>
        <end position="379"/>
    </location>
</feature>
<evidence type="ECO:0000256" key="1">
    <source>
        <dbReference type="SAM" id="MobiDB-lite"/>
    </source>
</evidence>
<dbReference type="OrthoDB" id="5572844at2759"/>
<sequence>MLVTESFHGFIETTQDVLLIFEGCRRGLLPRICRRLQERERKMIRSGSVFVFDQRESGIKRWTDGRVWSPSRILGNFLIYRELDKRNPGDKKMSISSASSMGSMDERRYSYSIEPTSPTSTTTNTTTAGSVDRNRDRQLVGSLSDTYKFRQDGLIKKTMSIVVNGVSQHLISYYDPRDVLQQKLRTPSSVPELATLEISPELLVKQNFRIPPMVEPTFDRTDGGLSTTMSNDHGNSNNGVSPLTPPDSLSGSSSLDRRMHPLRSMSLGSVRPEHPLATSHAVYSTSYQHQPQVQHYQHHQQQHHQMDPVKQEQSPTMPNFVQPPLPVPTNVYNAFSTVPSPSSMSSSPSTPILSPARASFQHQRHYSTSSASSSSLSSSVPRYDPRHYSTDYSTSPSGSERMHHPQQQQQQQQ</sequence>
<dbReference type="Pfam" id="PF09729">
    <property type="entry name" value="Gti1_Pac2"/>
    <property type="match status" value="1"/>
</dbReference>
<dbReference type="EMBL" id="MCGE01000006">
    <property type="protein sequence ID" value="ORZ20465.1"/>
    <property type="molecule type" value="Genomic_DNA"/>
</dbReference>
<dbReference type="PANTHER" id="PTHR28027">
    <property type="entry name" value="TRANSCRIPTIONAL REGULATOR MIT1"/>
    <property type="match status" value="1"/>
</dbReference>
<feature type="region of interest" description="Disordered" evidence="1">
    <location>
        <begin position="214"/>
        <end position="256"/>
    </location>
</feature>
<feature type="non-terminal residue" evidence="2">
    <location>
        <position position="413"/>
    </location>
</feature>
<gene>
    <name evidence="2" type="ORF">BCR42DRAFT_370192</name>
</gene>
<evidence type="ECO:0000313" key="3">
    <source>
        <dbReference type="Proteomes" id="UP000193560"/>
    </source>
</evidence>
<feature type="compositionally biased region" description="Low complexity" evidence="1">
    <location>
        <begin position="338"/>
        <end position="355"/>
    </location>
</feature>
<comment type="caution">
    <text evidence="2">The sequence shown here is derived from an EMBL/GenBank/DDBJ whole genome shotgun (WGS) entry which is preliminary data.</text>
</comment>
<reference evidence="2 3" key="1">
    <citation type="submission" date="2016-07" db="EMBL/GenBank/DDBJ databases">
        <title>Pervasive Adenine N6-methylation of Active Genes in Fungi.</title>
        <authorList>
            <consortium name="DOE Joint Genome Institute"/>
            <person name="Mondo S.J."/>
            <person name="Dannebaum R.O."/>
            <person name="Kuo R.C."/>
            <person name="Labutti K."/>
            <person name="Haridas S."/>
            <person name="Kuo A."/>
            <person name="Salamov A."/>
            <person name="Ahrendt S.R."/>
            <person name="Lipzen A."/>
            <person name="Sullivan W."/>
            <person name="Andreopoulos W.B."/>
            <person name="Clum A."/>
            <person name="Lindquist E."/>
            <person name="Daum C."/>
            <person name="Ramamoorthy G.K."/>
            <person name="Gryganskyi A."/>
            <person name="Culley D."/>
            <person name="Magnuson J.K."/>
            <person name="James T.Y."/>
            <person name="O'Malley M.A."/>
            <person name="Stajich J.E."/>
            <person name="Spatafora J.W."/>
            <person name="Visel A."/>
            <person name="Grigoriev I.V."/>
        </authorList>
    </citation>
    <scope>NUCLEOTIDE SEQUENCE [LARGE SCALE GENOMIC DNA]</scope>
    <source>
        <strain evidence="2 3">NRRL 1336</strain>
    </source>
</reference>
<evidence type="ECO:0000313" key="2">
    <source>
        <dbReference type="EMBL" id="ORZ20465.1"/>
    </source>
</evidence>
<proteinExistence type="predicted"/>
<feature type="region of interest" description="Disordered" evidence="1">
    <location>
        <begin position="338"/>
        <end position="413"/>
    </location>
</feature>
<dbReference type="GO" id="GO:0003677">
    <property type="term" value="F:DNA binding"/>
    <property type="evidence" value="ECO:0007669"/>
    <property type="project" value="TreeGrafter"/>
</dbReference>
<dbReference type="Proteomes" id="UP000193560">
    <property type="component" value="Unassembled WGS sequence"/>
</dbReference>
<feature type="compositionally biased region" description="Polar residues" evidence="1">
    <location>
        <begin position="224"/>
        <end position="240"/>
    </location>
</feature>
<accession>A0A1X2IQB3</accession>
<protein>
    <submittedName>
        <fullName evidence="2">Gti1/Pac2 family-domain-containing protein</fullName>
    </submittedName>
</protein>
<feature type="region of interest" description="Disordered" evidence="1">
    <location>
        <begin position="282"/>
        <end position="325"/>
    </location>
</feature>
<name>A0A1X2IQB3_9FUNG</name>
<dbReference type="AlphaFoldDB" id="A0A1X2IQB3"/>
<keyword evidence="3" id="KW-1185">Reference proteome</keyword>